<dbReference type="Pfam" id="PF13556">
    <property type="entry name" value="HTH_30"/>
    <property type="match status" value="1"/>
</dbReference>
<feature type="domain" description="PucR C-terminal helix-turn-helix" evidence="1">
    <location>
        <begin position="2"/>
        <end position="41"/>
    </location>
</feature>
<evidence type="ECO:0000259" key="1">
    <source>
        <dbReference type="Pfam" id="PF13556"/>
    </source>
</evidence>
<dbReference type="InterPro" id="IPR051448">
    <property type="entry name" value="CdaR-like_regulators"/>
</dbReference>
<comment type="caution">
    <text evidence="2">The sequence shown here is derived from an EMBL/GenBank/DDBJ whole genome shotgun (WGS) entry which is preliminary data.</text>
</comment>
<dbReference type="RefSeq" id="WP_387406105.1">
    <property type="nucleotide sequence ID" value="NZ_JBIAQY010000014.1"/>
</dbReference>
<protein>
    <submittedName>
        <fullName evidence="2">Helix-turn-helix domain-containing protein</fullName>
    </submittedName>
</protein>
<keyword evidence="3" id="KW-1185">Reference proteome</keyword>
<reference evidence="2 3" key="1">
    <citation type="submission" date="2024-10" db="EMBL/GenBank/DDBJ databases">
        <title>The Natural Products Discovery Center: Release of the First 8490 Sequenced Strains for Exploring Actinobacteria Biosynthetic Diversity.</title>
        <authorList>
            <person name="Kalkreuter E."/>
            <person name="Kautsar S.A."/>
            <person name="Yang D."/>
            <person name="Bader C.D."/>
            <person name="Teijaro C.N."/>
            <person name="Fluegel L."/>
            <person name="Davis C.M."/>
            <person name="Simpson J.R."/>
            <person name="Lauterbach L."/>
            <person name="Steele A.D."/>
            <person name="Gui C."/>
            <person name="Meng S."/>
            <person name="Li G."/>
            <person name="Viehrig K."/>
            <person name="Ye F."/>
            <person name="Su P."/>
            <person name="Kiefer A.F."/>
            <person name="Nichols A."/>
            <person name="Cepeda A.J."/>
            <person name="Yan W."/>
            <person name="Fan B."/>
            <person name="Jiang Y."/>
            <person name="Adhikari A."/>
            <person name="Zheng C.-J."/>
            <person name="Schuster L."/>
            <person name="Cowan T.M."/>
            <person name="Smanski M.J."/>
            <person name="Chevrette M.G."/>
            <person name="De Carvalho L.P.S."/>
            <person name="Shen B."/>
        </authorList>
    </citation>
    <scope>NUCLEOTIDE SEQUENCE [LARGE SCALE GENOMIC DNA]</scope>
    <source>
        <strain evidence="2 3">NPDC002593</strain>
    </source>
</reference>
<dbReference type="InterPro" id="IPR042070">
    <property type="entry name" value="PucR_C-HTH_sf"/>
</dbReference>
<dbReference type="Gene3D" id="1.10.10.2840">
    <property type="entry name" value="PucR C-terminal helix-turn-helix domain"/>
    <property type="match status" value="1"/>
</dbReference>
<dbReference type="InterPro" id="IPR025736">
    <property type="entry name" value="PucR_C-HTH_dom"/>
</dbReference>
<accession>A0ABW6S8J0</accession>
<name>A0ABW6S8J0_9NOCA</name>
<organism evidence="2 3">
    <name type="scientific">Nocardia jiangxiensis</name>
    <dbReference type="NCBI Taxonomy" id="282685"/>
    <lineage>
        <taxon>Bacteria</taxon>
        <taxon>Bacillati</taxon>
        <taxon>Actinomycetota</taxon>
        <taxon>Actinomycetes</taxon>
        <taxon>Mycobacteriales</taxon>
        <taxon>Nocardiaceae</taxon>
        <taxon>Nocardia</taxon>
    </lineage>
</organism>
<sequence>MAAQRHLHVNTLRCRIRRVEELTGGDLSQWSDRFDFQLALDLRRGGSGSAASSA</sequence>
<dbReference type="EMBL" id="JBIAQY010000014">
    <property type="protein sequence ID" value="MFF3572605.1"/>
    <property type="molecule type" value="Genomic_DNA"/>
</dbReference>
<dbReference type="Proteomes" id="UP001601992">
    <property type="component" value="Unassembled WGS sequence"/>
</dbReference>
<dbReference type="PANTHER" id="PTHR33744">
    <property type="entry name" value="CARBOHYDRATE DIACID REGULATOR"/>
    <property type="match status" value="1"/>
</dbReference>
<dbReference type="PANTHER" id="PTHR33744:SF17">
    <property type="entry name" value="CONSERVED PROTEIN"/>
    <property type="match status" value="1"/>
</dbReference>
<evidence type="ECO:0000313" key="2">
    <source>
        <dbReference type="EMBL" id="MFF3572605.1"/>
    </source>
</evidence>
<proteinExistence type="predicted"/>
<gene>
    <name evidence="2" type="ORF">ACFYXQ_33040</name>
</gene>
<evidence type="ECO:0000313" key="3">
    <source>
        <dbReference type="Proteomes" id="UP001601992"/>
    </source>
</evidence>